<evidence type="ECO:0000259" key="13">
    <source>
        <dbReference type="PROSITE" id="PS50836"/>
    </source>
</evidence>
<evidence type="ECO:0000256" key="9">
    <source>
        <dbReference type="PIRSR" id="PIRSR037471-1"/>
    </source>
</evidence>
<dbReference type="PROSITE" id="PS50836">
    <property type="entry name" value="DOMON"/>
    <property type="match status" value="1"/>
</dbReference>
<dbReference type="Pfam" id="PF03188">
    <property type="entry name" value="Cytochrom_B561"/>
    <property type="match status" value="1"/>
</dbReference>
<evidence type="ECO:0000313" key="15">
    <source>
        <dbReference type="EMBL" id="OAY85938.1"/>
    </source>
</evidence>
<comment type="subcellular location">
    <subcellularLocation>
        <location evidence="1">Membrane</location>
    </subcellularLocation>
</comment>
<accession>A0A199W9M5</accession>
<dbReference type="SMART" id="SM00665">
    <property type="entry name" value="B561"/>
    <property type="match status" value="1"/>
</dbReference>
<dbReference type="STRING" id="4615.A0A199W9M5"/>
<organism evidence="15 16">
    <name type="scientific">Ananas comosus</name>
    <name type="common">Pineapple</name>
    <name type="synonym">Ananas ananas</name>
    <dbReference type="NCBI Taxonomy" id="4615"/>
    <lineage>
        <taxon>Eukaryota</taxon>
        <taxon>Viridiplantae</taxon>
        <taxon>Streptophyta</taxon>
        <taxon>Embryophyta</taxon>
        <taxon>Tracheophyta</taxon>
        <taxon>Spermatophyta</taxon>
        <taxon>Magnoliopsida</taxon>
        <taxon>Liliopsida</taxon>
        <taxon>Poales</taxon>
        <taxon>Bromeliaceae</taxon>
        <taxon>Bromelioideae</taxon>
        <taxon>Ananas</taxon>
    </lineage>
</organism>
<evidence type="ECO:0000313" key="16">
    <source>
        <dbReference type="Proteomes" id="UP000092600"/>
    </source>
</evidence>
<proteinExistence type="predicted"/>
<dbReference type="InterPro" id="IPR005018">
    <property type="entry name" value="DOMON_domain"/>
</dbReference>
<evidence type="ECO:0000259" key="14">
    <source>
        <dbReference type="PROSITE" id="PS50939"/>
    </source>
</evidence>
<feature type="region of interest" description="Disordered" evidence="10">
    <location>
        <begin position="396"/>
        <end position="417"/>
    </location>
</feature>
<keyword evidence="7 8" id="KW-0472">Membrane</keyword>
<sequence length="417" mass="43786">MQPFFFLLLILPSLLAVPLQPIVTVAADAANAARCTTAASLRTYEKCIALPTQGASLAWTYHPGNATLDVAFSGSFISPSGWVAWGINPDSPSMTGTRALAALSDPSSGSLLLLPFVLDPSVKLQSAPLVSRPLDTHLLLSSSAAAAPDGVRDGAGVQIFATVKLSPNRTRVHHVWNRGLYVQGYSPTIHPTAASDLASRATIDVVSTATEVPPAASATLRAAHAVLNSLSWGLLLPAGVAVARYLRQCSSVGPTWFYAHAAVQASAYLLGAAGFAIGVVMGRASPGVTYSLHRGLGVAAVVAGGLQSAALLFRPKTTHRFRKYWKSYHHFVGYGCAVVGVVNVFQGMEVMGLGGTYWKLAYCLALASLVGSCVALEVNAWVVFCRRADDQEKVVARREGGGGEGDNEGAVKRRLSF</sequence>
<evidence type="ECO:0000256" key="7">
    <source>
        <dbReference type="ARBA" id="ARBA00023136"/>
    </source>
</evidence>
<dbReference type="PANTHER" id="PTHR23130:SF60">
    <property type="entry name" value="CYTOCHROME B561 AND DOMON DOMAIN-CONTAINING PROTEIN"/>
    <property type="match status" value="1"/>
</dbReference>
<dbReference type="InterPro" id="IPR006593">
    <property type="entry name" value="Cyt_b561/ferric_Rdtase_TM"/>
</dbReference>
<keyword evidence="6 11" id="KW-1133">Transmembrane helix</keyword>
<feature type="binding site" description="axial binding residue" evidence="9">
    <location>
        <position position="224"/>
    </location>
    <ligand>
        <name>heme b</name>
        <dbReference type="ChEBI" id="CHEBI:60344"/>
        <label>1</label>
    </ligand>
    <ligandPart>
        <name>Fe</name>
        <dbReference type="ChEBI" id="CHEBI:18248"/>
    </ligandPart>
</feature>
<evidence type="ECO:0000256" key="1">
    <source>
        <dbReference type="ARBA" id="ARBA00004370"/>
    </source>
</evidence>
<dbReference type="CDD" id="cd09629">
    <property type="entry name" value="DOMON_CIL1_like"/>
    <property type="match status" value="1"/>
</dbReference>
<protein>
    <recommendedName>
        <fullName evidence="8">Cytochrome b561 and DOMON domain-containing protein</fullName>
    </recommendedName>
</protein>
<evidence type="ECO:0000256" key="8">
    <source>
        <dbReference type="PIRNR" id="PIRNR037471"/>
    </source>
</evidence>
<evidence type="ECO:0000256" key="10">
    <source>
        <dbReference type="SAM" id="MobiDB-lite"/>
    </source>
</evidence>
<evidence type="ECO:0000256" key="2">
    <source>
        <dbReference type="ARBA" id="ARBA00022448"/>
    </source>
</evidence>
<evidence type="ECO:0000256" key="4">
    <source>
        <dbReference type="ARBA" id="ARBA00022729"/>
    </source>
</evidence>
<name>A0A199W9M5_ANACO</name>
<evidence type="ECO:0000256" key="11">
    <source>
        <dbReference type="SAM" id="Phobius"/>
    </source>
</evidence>
<feature type="domain" description="Cytochrome b561" evidence="14">
    <location>
        <begin position="194"/>
        <end position="385"/>
    </location>
</feature>
<dbReference type="PANTHER" id="PTHR23130">
    <property type="entry name" value="CYTOCHROME B561 AND DOMON DOMAIN-CONTAINING PROTEIN"/>
    <property type="match status" value="1"/>
</dbReference>
<evidence type="ECO:0000256" key="12">
    <source>
        <dbReference type="SAM" id="SignalP"/>
    </source>
</evidence>
<dbReference type="Proteomes" id="UP000092600">
    <property type="component" value="Unassembled WGS sequence"/>
</dbReference>
<feature type="transmembrane region" description="Helical" evidence="11">
    <location>
        <begin position="357"/>
        <end position="384"/>
    </location>
</feature>
<feature type="chain" id="PRO_5008508629" description="Cytochrome b561 and DOMON domain-containing protein" evidence="12">
    <location>
        <begin position="17"/>
        <end position="417"/>
    </location>
</feature>
<feature type="binding site" description="axial binding residue" evidence="9">
    <location>
        <position position="329"/>
    </location>
    <ligand>
        <name>heme b</name>
        <dbReference type="ChEBI" id="CHEBI:60344"/>
        <label>1</label>
    </ligand>
    <ligandPart>
        <name>Fe</name>
        <dbReference type="ChEBI" id="CHEBI:18248"/>
    </ligandPart>
</feature>
<comment type="caution">
    <text evidence="15">The sequence shown here is derived from an EMBL/GenBank/DDBJ whole genome shotgun (WGS) entry which is preliminary data.</text>
</comment>
<dbReference type="InterPro" id="IPR017214">
    <property type="entry name" value="UCP037471"/>
</dbReference>
<evidence type="ECO:0000256" key="5">
    <source>
        <dbReference type="ARBA" id="ARBA00022982"/>
    </source>
</evidence>
<dbReference type="EMBL" id="LSRQ01000024">
    <property type="protein sequence ID" value="OAY85938.1"/>
    <property type="molecule type" value="Genomic_DNA"/>
</dbReference>
<feature type="transmembrane region" description="Helical" evidence="11">
    <location>
        <begin position="292"/>
        <end position="313"/>
    </location>
</feature>
<evidence type="ECO:0000256" key="3">
    <source>
        <dbReference type="ARBA" id="ARBA00022692"/>
    </source>
</evidence>
<dbReference type="Gene3D" id="1.20.120.1770">
    <property type="match status" value="1"/>
</dbReference>
<dbReference type="PROSITE" id="PS50939">
    <property type="entry name" value="CYTOCHROME_B561"/>
    <property type="match status" value="1"/>
</dbReference>
<dbReference type="GO" id="GO:0046872">
    <property type="term" value="F:metal ion binding"/>
    <property type="evidence" value="ECO:0007669"/>
    <property type="project" value="UniProtKB-KW"/>
</dbReference>
<comment type="cofactor">
    <cofactor evidence="8">
        <name>heme b</name>
        <dbReference type="ChEBI" id="CHEBI:60344"/>
    </cofactor>
    <text evidence="8">Binds 2 heme b groups non-covalently.</text>
</comment>
<feature type="domain" description="DOMON" evidence="13">
    <location>
        <begin position="53"/>
        <end position="179"/>
    </location>
</feature>
<keyword evidence="3 11" id="KW-0812">Transmembrane</keyword>
<feature type="transmembrane region" description="Helical" evidence="11">
    <location>
        <begin position="325"/>
        <end position="345"/>
    </location>
</feature>
<keyword evidence="4 12" id="KW-0732">Signal</keyword>
<dbReference type="CDD" id="cd08760">
    <property type="entry name" value="Cyt_b561_FRRS1_like"/>
    <property type="match status" value="1"/>
</dbReference>
<feature type="binding site" description="axial binding residue" evidence="9">
    <location>
        <position position="260"/>
    </location>
    <ligand>
        <name>heme b</name>
        <dbReference type="ChEBI" id="CHEBI:60344"/>
        <label>1</label>
    </ligand>
    <ligandPart>
        <name>Fe</name>
        <dbReference type="ChEBI" id="CHEBI:18248"/>
    </ligandPart>
</feature>
<feature type="binding site" description="axial binding residue" evidence="9">
    <location>
        <position position="293"/>
    </location>
    <ligand>
        <name>heme b</name>
        <dbReference type="ChEBI" id="CHEBI:60344"/>
        <label>1</label>
    </ligand>
    <ligandPart>
        <name>Fe</name>
        <dbReference type="ChEBI" id="CHEBI:18248"/>
    </ligandPart>
</feature>
<dbReference type="AlphaFoldDB" id="A0A199W9M5"/>
<keyword evidence="2 8" id="KW-0813">Transport</keyword>
<evidence type="ECO:0000256" key="6">
    <source>
        <dbReference type="ARBA" id="ARBA00022989"/>
    </source>
</evidence>
<keyword evidence="9" id="KW-0408">Iron</keyword>
<dbReference type="Pfam" id="PF04526">
    <property type="entry name" value="DUF568"/>
    <property type="match status" value="1"/>
</dbReference>
<dbReference type="PIRSF" id="PIRSF037471">
    <property type="entry name" value="UCP037471"/>
    <property type="match status" value="1"/>
</dbReference>
<keyword evidence="5 8" id="KW-0249">Electron transport</keyword>
<dbReference type="InterPro" id="IPR045265">
    <property type="entry name" value="AIR12_DOMON"/>
</dbReference>
<feature type="transmembrane region" description="Helical" evidence="11">
    <location>
        <begin position="258"/>
        <end position="280"/>
    </location>
</feature>
<reference evidence="15 16" key="1">
    <citation type="journal article" date="2016" name="DNA Res.">
        <title>The draft genome of MD-2 pineapple using hybrid error correction of long reads.</title>
        <authorList>
            <person name="Redwan R.M."/>
            <person name="Saidin A."/>
            <person name="Kumar S.V."/>
        </authorList>
    </citation>
    <scope>NUCLEOTIDE SEQUENCE [LARGE SCALE GENOMIC DNA]</scope>
    <source>
        <strain evidence="16">cv. MD2</strain>
        <tissue evidence="15">Leaf</tissue>
    </source>
</reference>
<dbReference type="GO" id="GO:0016020">
    <property type="term" value="C:membrane"/>
    <property type="evidence" value="ECO:0007669"/>
    <property type="project" value="UniProtKB-SubCell"/>
</dbReference>
<keyword evidence="9" id="KW-0479">Metal-binding</keyword>
<feature type="signal peptide" evidence="12">
    <location>
        <begin position="1"/>
        <end position="16"/>
    </location>
</feature>
<gene>
    <name evidence="15" type="ORF">ACMD2_22780</name>
</gene>